<gene>
    <name evidence="4" type="ORF">SE16_08085</name>
</gene>
<proteinExistence type="predicted"/>
<sequence length="136" mass="15347">MPKRVADVMSHRVISCHPQTPIRRCARRMRENDVSALIVLDDDGYLAGILSQTDLVTLRAYRPEWEEMVAEHAMIRNVLTVTPDTPLEEACDLMARLRVHRLVVVEEDENGKHPIGVLSMTDVVREMAEGDESANA</sequence>
<dbReference type="PANTHER" id="PTHR43080:SF26">
    <property type="entry name" value="REGULATORY PROTEIN"/>
    <property type="match status" value="1"/>
</dbReference>
<dbReference type="EMBL" id="LGKN01000005">
    <property type="protein sequence ID" value="KPL87592.1"/>
    <property type="molecule type" value="Genomic_DNA"/>
</dbReference>
<dbReference type="AlphaFoldDB" id="A0A0P6Y4J0"/>
<dbReference type="InterPro" id="IPR000644">
    <property type="entry name" value="CBS_dom"/>
</dbReference>
<dbReference type="PANTHER" id="PTHR43080">
    <property type="entry name" value="CBS DOMAIN-CONTAINING PROTEIN CBSX3, MITOCHONDRIAL"/>
    <property type="match status" value="1"/>
</dbReference>
<accession>A0A0P6Y4J0</accession>
<organism evidence="4 5">
    <name type="scientific">Ardenticatena maritima</name>
    <dbReference type="NCBI Taxonomy" id="872965"/>
    <lineage>
        <taxon>Bacteria</taxon>
        <taxon>Bacillati</taxon>
        <taxon>Chloroflexota</taxon>
        <taxon>Ardenticatenia</taxon>
        <taxon>Ardenticatenales</taxon>
        <taxon>Ardenticatenaceae</taxon>
        <taxon>Ardenticatena</taxon>
    </lineage>
</organism>
<comment type="caution">
    <text evidence="4">The sequence shown here is derived from an EMBL/GenBank/DDBJ whole genome shotgun (WGS) entry which is preliminary data.</text>
</comment>
<protein>
    <recommendedName>
        <fullName evidence="3">CBS domain-containing protein</fullName>
    </recommendedName>
</protein>
<dbReference type="OrthoDB" id="9791320at2"/>
<dbReference type="SUPFAM" id="SSF54631">
    <property type="entry name" value="CBS-domain pair"/>
    <property type="match status" value="1"/>
</dbReference>
<name>A0A0P6Y4J0_9CHLR</name>
<feature type="domain" description="CBS" evidence="3">
    <location>
        <begin position="9"/>
        <end position="67"/>
    </location>
</feature>
<evidence type="ECO:0000256" key="1">
    <source>
        <dbReference type="ARBA" id="ARBA00023122"/>
    </source>
</evidence>
<dbReference type="RefSeq" id="WP_082374374.1">
    <property type="nucleotide sequence ID" value="NZ_BBZA01000216.1"/>
</dbReference>
<reference evidence="4 5" key="1">
    <citation type="submission" date="2015-07" db="EMBL/GenBank/DDBJ databases">
        <title>Whole genome sequence of Ardenticatena maritima DSM 23922.</title>
        <authorList>
            <person name="Hemp J."/>
            <person name="Ward L.M."/>
            <person name="Pace L.A."/>
            <person name="Fischer W.W."/>
        </authorList>
    </citation>
    <scope>NUCLEOTIDE SEQUENCE [LARGE SCALE GENOMIC DNA]</scope>
    <source>
        <strain evidence="4 5">110S</strain>
    </source>
</reference>
<dbReference type="InterPro" id="IPR046342">
    <property type="entry name" value="CBS_dom_sf"/>
</dbReference>
<feature type="domain" description="CBS" evidence="3">
    <location>
        <begin position="74"/>
        <end position="133"/>
    </location>
</feature>
<evidence type="ECO:0000256" key="2">
    <source>
        <dbReference type="PROSITE-ProRule" id="PRU00703"/>
    </source>
</evidence>
<evidence type="ECO:0000313" key="5">
    <source>
        <dbReference type="Proteomes" id="UP000050502"/>
    </source>
</evidence>
<keyword evidence="1 2" id="KW-0129">CBS domain</keyword>
<dbReference type="InterPro" id="IPR051257">
    <property type="entry name" value="Diverse_CBS-Domain"/>
</dbReference>
<dbReference type="Gene3D" id="3.10.580.10">
    <property type="entry name" value="CBS-domain"/>
    <property type="match status" value="1"/>
</dbReference>
<dbReference type="Pfam" id="PF00571">
    <property type="entry name" value="CBS"/>
    <property type="match status" value="2"/>
</dbReference>
<evidence type="ECO:0000259" key="3">
    <source>
        <dbReference type="PROSITE" id="PS51371"/>
    </source>
</evidence>
<dbReference type="SMART" id="SM00116">
    <property type="entry name" value="CBS"/>
    <property type="match status" value="2"/>
</dbReference>
<dbReference type="PROSITE" id="PS51371">
    <property type="entry name" value="CBS"/>
    <property type="match status" value="2"/>
</dbReference>
<evidence type="ECO:0000313" key="4">
    <source>
        <dbReference type="EMBL" id="KPL87592.1"/>
    </source>
</evidence>
<dbReference type="Proteomes" id="UP000050502">
    <property type="component" value="Unassembled WGS sequence"/>
</dbReference>